<dbReference type="InterPro" id="IPR054597">
    <property type="entry name" value="FeeM_cat"/>
</dbReference>
<dbReference type="SUPFAM" id="SSF55729">
    <property type="entry name" value="Acyl-CoA N-acyltransferases (Nat)"/>
    <property type="match status" value="1"/>
</dbReference>
<dbReference type="InterPro" id="IPR016181">
    <property type="entry name" value="Acyl_CoA_acyltransferase"/>
</dbReference>
<organism evidence="4 5">
    <name type="scientific">Rubrivivax benzoatilyticus</name>
    <dbReference type="NCBI Taxonomy" id="316997"/>
    <lineage>
        <taxon>Bacteria</taxon>
        <taxon>Pseudomonadati</taxon>
        <taxon>Pseudomonadota</taxon>
        <taxon>Betaproteobacteria</taxon>
        <taxon>Burkholderiales</taxon>
        <taxon>Sphaerotilaceae</taxon>
        <taxon>Rubrivivax</taxon>
    </lineage>
</organism>
<protein>
    <submittedName>
        <fullName evidence="4">GNAT family N-acetyltransferase</fullName>
    </submittedName>
</protein>
<evidence type="ECO:0000313" key="5">
    <source>
        <dbReference type="Proteomes" id="UP000802098"/>
    </source>
</evidence>
<dbReference type="RefSeq" id="WP_009857340.1">
    <property type="nucleotide sequence ID" value="NZ_JAAOCD010000006.1"/>
</dbReference>
<dbReference type="CDD" id="cd04301">
    <property type="entry name" value="NAT_SF"/>
    <property type="match status" value="1"/>
</dbReference>
<gene>
    <name evidence="4" type="ORF">G7087_13805</name>
</gene>
<feature type="region of interest" description="Disordered" evidence="1">
    <location>
        <begin position="416"/>
        <end position="439"/>
    </location>
</feature>
<dbReference type="EMBL" id="JAAOCD010000006">
    <property type="protein sequence ID" value="NHK99456.1"/>
    <property type="molecule type" value="Genomic_DNA"/>
</dbReference>
<proteinExistence type="predicted"/>
<comment type="caution">
    <text evidence="4">The sequence shown here is derived from an EMBL/GenBank/DDBJ whole genome shotgun (WGS) entry which is preliminary data.</text>
</comment>
<dbReference type="Gene3D" id="3.40.630.30">
    <property type="match status" value="1"/>
</dbReference>
<dbReference type="InterPro" id="IPR009875">
    <property type="entry name" value="PilZ_domain"/>
</dbReference>
<reference evidence="4 5" key="1">
    <citation type="submission" date="2020-03" db="EMBL/GenBank/DDBJ databases">
        <title>Rubrivivax benzoatilyticus JA2 (sequenced after 10 years sub-culturing).</title>
        <authorList>
            <person name="Gupta D."/>
            <person name="Chintalapati S."/>
            <person name="Chintalapati V.R."/>
        </authorList>
    </citation>
    <scope>NUCLEOTIDE SEQUENCE [LARGE SCALE GENOMIC DNA]</scope>
    <source>
        <strain evidence="4 5">JA2-Mal</strain>
    </source>
</reference>
<keyword evidence="5" id="KW-1185">Reference proteome</keyword>
<dbReference type="Proteomes" id="UP000802098">
    <property type="component" value="Unassembled WGS sequence"/>
</dbReference>
<evidence type="ECO:0000256" key="1">
    <source>
        <dbReference type="SAM" id="MobiDB-lite"/>
    </source>
</evidence>
<evidence type="ECO:0000259" key="2">
    <source>
        <dbReference type="Pfam" id="PF07238"/>
    </source>
</evidence>
<feature type="domain" description="N-acyl amino acid synthase FeeM catalytic core" evidence="3">
    <location>
        <begin position="55"/>
        <end position="214"/>
    </location>
</feature>
<dbReference type="Pfam" id="PF07238">
    <property type="entry name" value="PilZ"/>
    <property type="match status" value="1"/>
</dbReference>
<feature type="compositionally biased region" description="Low complexity" evidence="1">
    <location>
        <begin position="418"/>
        <end position="432"/>
    </location>
</feature>
<name>A0ABX0HWR3_9BURK</name>
<feature type="domain" description="PilZ" evidence="2">
    <location>
        <begin position="316"/>
        <end position="401"/>
    </location>
</feature>
<dbReference type="Pfam" id="PF21926">
    <property type="entry name" value="FeeM"/>
    <property type="match status" value="1"/>
</dbReference>
<evidence type="ECO:0000259" key="3">
    <source>
        <dbReference type="Pfam" id="PF21926"/>
    </source>
</evidence>
<sequence>MSTLRKNVHAGLRSAMGMLPDSARHAIFRRMVDCEPAPDGRLEIRIVDSRQDLEACFRLLHDAYVASGFMKPHPSGLRVTPYHALPTTTTIAAFWDGEVVGTLSMIREGVFGFPLQSVFDLTAVRAQPGRIAEISALAVHPKFRSTGGRILFPLMKFMHDYCVHYFDTRHLVIAVNPAKIELYESLLFFRRLQASEVDHYDFANGAPAVGATLDLHEAPTLLKEGYDGRPPRKDLYRYFITSRLPNAKLPERRYFTTNDPVMTPALLDYFFTQRTDCFAQLDTRRLGLLHSIYDSPEYAAVLPPLPYGHQAGGAALRRHPRYSLKCPAVLTLEDRPQALEVVELSQQGFQAHGANDLPLGARGWAKVQLGEGVESTVLTEVVRRVPTATGHYHGFRVEAPDPAWMRCVRLLETGTTHADLAPDPAEPAARPQPDGRRAA</sequence>
<accession>A0ABX0HWR3</accession>
<evidence type="ECO:0000313" key="4">
    <source>
        <dbReference type="EMBL" id="NHK99456.1"/>
    </source>
</evidence>